<dbReference type="OrthoDB" id="108476at2"/>
<gene>
    <name evidence="2" type="ORF">EZ242_00095</name>
</gene>
<dbReference type="SUPFAM" id="SSF53335">
    <property type="entry name" value="S-adenosyl-L-methionine-dependent methyltransferases"/>
    <property type="match status" value="1"/>
</dbReference>
<proteinExistence type="predicted"/>
<feature type="domain" description="Methyltransferase type 11" evidence="1">
    <location>
        <begin position="34"/>
        <end position="118"/>
    </location>
</feature>
<dbReference type="InterPro" id="IPR029063">
    <property type="entry name" value="SAM-dependent_MTases_sf"/>
</dbReference>
<dbReference type="GO" id="GO:0008757">
    <property type="term" value="F:S-adenosylmethionine-dependent methyltransferase activity"/>
    <property type="evidence" value="ECO:0007669"/>
    <property type="project" value="InterPro"/>
</dbReference>
<dbReference type="Pfam" id="PF08241">
    <property type="entry name" value="Methyltransf_11"/>
    <property type="match status" value="1"/>
</dbReference>
<keyword evidence="2" id="KW-0808">Transferase</keyword>
<dbReference type="AlphaFoldDB" id="A0A4Z0C1T4"/>
<evidence type="ECO:0000313" key="3">
    <source>
        <dbReference type="Proteomes" id="UP000297564"/>
    </source>
</evidence>
<comment type="caution">
    <text evidence="2">The sequence shown here is derived from an EMBL/GenBank/DDBJ whole genome shotgun (WGS) entry which is preliminary data.</text>
</comment>
<organism evidence="2 3">
    <name type="scientific">Ramlibacter rhizophilus</name>
    <dbReference type="NCBI Taxonomy" id="1781167"/>
    <lineage>
        <taxon>Bacteria</taxon>
        <taxon>Pseudomonadati</taxon>
        <taxon>Pseudomonadota</taxon>
        <taxon>Betaproteobacteria</taxon>
        <taxon>Burkholderiales</taxon>
        <taxon>Comamonadaceae</taxon>
        <taxon>Ramlibacter</taxon>
    </lineage>
</organism>
<dbReference type="PANTHER" id="PTHR43861">
    <property type="entry name" value="TRANS-ACONITATE 2-METHYLTRANSFERASE-RELATED"/>
    <property type="match status" value="1"/>
</dbReference>
<evidence type="ECO:0000313" key="2">
    <source>
        <dbReference type="EMBL" id="TFZ04205.1"/>
    </source>
</evidence>
<evidence type="ECO:0000259" key="1">
    <source>
        <dbReference type="Pfam" id="PF08241"/>
    </source>
</evidence>
<dbReference type="Gene3D" id="3.40.50.150">
    <property type="entry name" value="Vaccinia Virus protein VP39"/>
    <property type="match status" value="1"/>
</dbReference>
<dbReference type="EMBL" id="SMLL01000001">
    <property type="protein sequence ID" value="TFZ04205.1"/>
    <property type="molecule type" value="Genomic_DNA"/>
</dbReference>
<dbReference type="CDD" id="cd02440">
    <property type="entry name" value="AdoMet_MTases"/>
    <property type="match status" value="1"/>
</dbReference>
<reference evidence="2 3" key="1">
    <citation type="submission" date="2019-03" db="EMBL/GenBank/DDBJ databases">
        <title>Ramlibacter rhizophilus CCTCC AB2015357, whole genome shotgun sequence.</title>
        <authorList>
            <person name="Zhang X."/>
            <person name="Feng G."/>
            <person name="Zhu H."/>
        </authorList>
    </citation>
    <scope>NUCLEOTIDE SEQUENCE [LARGE SCALE GENOMIC DNA]</scope>
    <source>
        <strain evidence="2 3">CCTCC AB2015357</strain>
    </source>
</reference>
<accession>A0A4Z0C1T4</accession>
<dbReference type="RefSeq" id="WP_135283087.1">
    <property type="nucleotide sequence ID" value="NZ_SMLL01000001.1"/>
</dbReference>
<name>A0A4Z0C1T4_9BURK</name>
<sequence>MNSIDKLSHNWLMKRALNSAVARHLHLLQGRVYDFGCGTMPYEADILERAEEYVGVDWSNTLHGTRCELVADLNSPLPIPSESADAIVSFEVLEHLCEPLNMLREANRILRPGGVILITVPFQWWVHESPWDYFRYTRFGLDYLLRKAGFEDVCVEETTGFWEMWVLKLNYQSLRLIKGPRLLRKLIRAILVPLWWVSQTTAGIVSSRWASPNETAGYVVVGRKPGQAT</sequence>
<protein>
    <submittedName>
        <fullName evidence="2">Class I SAM-dependent methyltransferase</fullName>
    </submittedName>
</protein>
<dbReference type="Proteomes" id="UP000297564">
    <property type="component" value="Unassembled WGS sequence"/>
</dbReference>
<dbReference type="GO" id="GO:0032259">
    <property type="term" value="P:methylation"/>
    <property type="evidence" value="ECO:0007669"/>
    <property type="project" value="UniProtKB-KW"/>
</dbReference>
<dbReference type="InterPro" id="IPR013216">
    <property type="entry name" value="Methyltransf_11"/>
</dbReference>
<keyword evidence="3" id="KW-1185">Reference proteome</keyword>
<keyword evidence="2" id="KW-0489">Methyltransferase</keyword>